<comment type="caution">
    <text evidence="3">The sequence shown here is derived from an EMBL/GenBank/DDBJ whole genome shotgun (WGS) entry which is preliminary data.</text>
</comment>
<feature type="transmembrane region" description="Helical" evidence="1">
    <location>
        <begin position="192"/>
        <end position="211"/>
    </location>
</feature>
<dbReference type="Proteomes" id="UP000005953">
    <property type="component" value="Unassembled WGS sequence"/>
</dbReference>
<dbReference type="Pfam" id="PF09850">
    <property type="entry name" value="DotU"/>
    <property type="match status" value="1"/>
</dbReference>
<feature type="domain" description="Type IV / VI secretion system DotU" evidence="2">
    <location>
        <begin position="15"/>
        <end position="212"/>
    </location>
</feature>
<dbReference type="InterPro" id="IPR017732">
    <property type="entry name" value="T4/T6SS_DotU"/>
</dbReference>
<gene>
    <name evidence="3" type="ORF">MED297_18453</name>
</gene>
<dbReference type="RefSeq" id="WP_008044200.1">
    <property type="nucleotide sequence ID" value="NZ_CH724151.1"/>
</dbReference>
<evidence type="ECO:0000256" key="1">
    <source>
        <dbReference type="SAM" id="Phobius"/>
    </source>
</evidence>
<dbReference type="HOGENOM" id="CLU_071818_3_0_6"/>
<proteinExistence type="predicted"/>
<dbReference type="PANTHER" id="PTHR38033">
    <property type="entry name" value="MEMBRANE PROTEIN-RELATED"/>
    <property type="match status" value="1"/>
</dbReference>
<dbReference type="OrthoDB" id="345640at2"/>
<sequence>MTQTTLSIDETISEVSAQIFNLIVPLQTPEKADHAPDDLRAQVESAFVLLERRCFELQVTPDVIRNIKFAMTAFSDEVVLNSRWPKKYDWMAKPLAIEYFGDASIGQSFFTRLDELRSDSSTDMAVLNLYFTILLLGFQGKYRLAGYEQLQAYLSTFRAEIEQKQGRVNRILSENAAPEHQMKSRIAGQQSYWVMSVLFVAAIVVMTVVYSTQTQDAIQVSAQSIEKMTETTSMVDQEEGQ</sequence>
<evidence type="ECO:0000259" key="2">
    <source>
        <dbReference type="Pfam" id="PF09850"/>
    </source>
</evidence>
<keyword evidence="4" id="KW-1185">Reference proteome</keyword>
<keyword evidence="1" id="KW-0812">Transmembrane</keyword>
<dbReference type="PANTHER" id="PTHR38033:SF1">
    <property type="entry name" value="DOTU FAMILY TYPE IV_VI SECRETION SYSTEM PROTEIN"/>
    <property type="match status" value="1"/>
</dbReference>
<dbReference type="EMBL" id="AAOE01000011">
    <property type="protein sequence ID" value="EAR09297.1"/>
    <property type="molecule type" value="Genomic_DNA"/>
</dbReference>
<reference evidence="3 4" key="1">
    <citation type="submission" date="2006-02" db="EMBL/GenBank/DDBJ databases">
        <authorList>
            <person name="Pinhassi J."/>
            <person name="Pedros-Alio C."/>
            <person name="Ferriera S."/>
            <person name="Johnson J."/>
            <person name="Kravitz S."/>
            <person name="Halpern A."/>
            <person name="Remington K."/>
            <person name="Beeson K."/>
            <person name="Tran B."/>
            <person name="Rogers Y.-H."/>
            <person name="Friedman R."/>
            <person name="Venter J.C."/>
        </authorList>
    </citation>
    <scope>NUCLEOTIDE SEQUENCE [LARGE SCALE GENOMIC DNA]</scope>
    <source>
        <strain evidence="3 4">MED297</strain>
    </source>
</reference>
<dbReference type="InterPro" id="IPR038522">
    <property type="entry name" value="T4/T6SS_DotU_sf"/>
</dbReference>
<dbReference type="Gene3D" id="1.25.40.590">
    <property type="entry name" value="Type IV / VI secretion system, DotU"/>
    <property type="match status" value="1"/>
</dbReference>
<dbReference type="AlphaFoldDB" id="A4BEW2"/>
<evidence type="ECO:0000313" key="4">
    <source>
        <dbReference type="Proteomes" id="UP000005953"/>
    </source>
</evidence>
<dbReference type="NCBIfam" id="TIGR03349">
    <property type="entry name" value="IV_VI_DotU"/>
    <property type="match status" value="1"/>
</dbReference>
<dbReference type="STRING" id="314283.MED297_18453"/>
<evidence type="ECO:0000313" key="3">
    <source>
        <dbReference type="EMBL" id="EAR09297.1"/>
    </source>
</evidence>
<name>A4BEW2_9GAMM</name>
<organism evidence="3 4">
    <name type="scientific">Reinekea blandensis MED297</name>
    <dbReference type="NCBI Taxonomy" id="314283"/>
    <lineage>
        <taxon>Bacteria</taxon>
        <taxon>Pseudomonadati</taxon>
        <taxon>Pseudomonadota</taxon>
        <taxon>Gammaproteobacteria</taxon>
        <taxon>Oceanospirillales</taxon>
        <taxon>Saccharospirillaceae</taxon>
        <taxon>Reinekea</taxon>
    </lineage>
</organism>
<accession>A4BEW2</accession>
<keyword evidence="1" id="KW-1133">Transmembrane helix</keyword>
<protein>
    <recommendedName>
        <fullName evidence="2">Type IV / VI secretion system DotU domain-containing protein</fullName>
    </recommendedName>
</protein>
<keyword evidence="1" id="KW-0472">Membrane</keyword>